<name>A0A0F5LCU3_9HYPH</name>
<dbReference type="InterPro" id="IPR036895">
    <property type="entry name" value="Uracil-DNA_glycosylase-like_sf"/>
</dbReference>
<dbReference type="EMBL" id="LAJG01000014">
    <property type="protein sequence ID" value="KKB80070.1"/>
    <property type="molecule type" value="Genomic_DNA"/>
</dbReference>
<dbReference type="AlphaFoldDB" id="A0A0F5LCU3"/>
<evidence type="ECO:0000313" key="2">
    <source>
        <dbReference type="Proteomes" id="UP000033514"/>
    </source>
</evidence>
<dbReference type="OrthoDB" id="7839248at2"/>
<evidence type="ECO:0000313" key="1">
    <source>
        <dbReference type="EMBL" id="KKB80070.1"/>
    </source>
</evidence>
<gene>
    <name evidence="1" type="ORF">VW35_06405</name>
</gene>
<dbReference type="STRING" id="361041.VW35_06405"/>
<keyword evidence="2" id="KW-1185">Reference proteome</keyword>
<comment type="caution">
    <text evidence="1">The sequence shown here is derived from an EMBL/GenBank/DDBJ whole genome shotgun (WGS) entry which is preliminary data.</text>
</comment>
<organism evidence="1 2">
    <name type="scientific">Devosia soli</name>
    <dbReference type="NCBI Taxonomy" id="361041"/>
    <lineage>
        <taxon>Bacteria</taxon>
        <taxon>Pseudomonadati</taxon>
        <taxon>Pseudomonadota</taxon>
        <taxon>Alphaproteobacteria</taxon>
        <taxon>Hyphomicrobiales</taxon>
        <taxon>Devosiaceae</taxon>
        <taxon>Devosia</taxon>
    </lineage>
</organism>
<dbReference type="SUPFAM" id="SSF52141">
    <property type="entry name" value="Uracil-DNA glycosylase-like"/>
    <property type="match status" value="1"/>
</dbReference>
<dbReference type="Proteomes" id="UP000033514">
    <property type="component" value="Unassembled WGS sequence"/>
</dbReference>
<reference evidence="1 2" key="1">
    <citation type="submission" date="2015-03" db="EMBL/GenBank/DDBJ databases">
        <authorList>
            <person name="Hassan Y.I."/>
            <person name="Lepp D."/>
            <person name="Zhou T."/>
        </authorList>
    </citation>
    <scope>NUCLEOTIDE SEQUENCE [LARGE SCALE GENOMIC DNA]</scope>
    <source>
        <strain evidence="1 2">GH2-10</strain>
    </source>
</reference>
<proteinExistence type="predicted"/>
<protein>
    <submittedName>
        <fullName evidence="1">Uncharacterized protein</fullName>
    </submittedName>
</protein>
<sequence length="193" mass="21081">MEQSSSPPSIRHWPLADQERYAGWVQRRRALALPGYLSFADVGLDGQWTTPYHLSACSPNGPVLLTYNYLDAPSAIEHRTALGQLGYLPSMPFNRVLDLALSKAGLKRSDIYVTHAFHLLPATRSAAVASKHIDISFDAVARYEIEGRRIVALGEVAARVCRRHGLAHTAVPHPSARGFDFAKRAGLIASALA</sequence>
<accession>A0A0F5LCU3</accession>
<dbReference type="PATRIC" id="fig|361041.3.peg.603"/>
<dbReference type="RefSeq" id="WP_046142134.1">
    <property type="nucleotide sequence ID" value="NZ_LAJG01000014.1"/>
</dbReference>